<organism evidence="2 3">
    <name type="scientific">Apiospora aurea</name>
    <dbReference type="NCBI Taxonomy" id="335848"/>
    <lineage>
        <taxon>Eukaryota</taxon>
        <taxon>Fungi</taxon>
        <taxon>Dikarya</taxon>
        <taxon>Ascomycota</taxon>
        <taxon>Pezizomycotina</taxon>
        <taxon>Sordariomycetes</taxon>
        <taxon>Xylariomycetidae</taxon>
        <taxon>Amphisphaeriales</taxon>
        <taxon>Apiosporaceae</taxon>
        <taxon>Apiospora</taxon>
    </lineage>
</organism>
<dbReference type="GeneID" id="92076476"/>
<feature type="compositionally biased region" description="Low complexity" evidence="1">
    <location>
        <begin position="166"/>
        <end position="177"/>
    </location>
</feature>
<name>A0ABR1QC56_9PEZI</name>
<feature type="compositionally biased region" description="Basic and acidic residues" evidence="1">
    <location>
        <begin position="378"/>
        <end position="388"/>
    </location>
</feature>
<accession>A0ABR1QC56</accession>
<evidence type="ECO:0000313" key="2">
    <source>
        <dbReference type="EMBL" id="KAK7951464.1"/>
    </source>
</evidence>
<feature type="region of interest" description="Disordered" evidence="1">
    <location>
        <begin position="478"/>
        <end position="507"/>
    </location>
</feature>
<feature type="region of interest" description="Disordered" evidence="1">
    <location>
        <begin position="155"/>
        <end position="220"/>
    </location>
</feature>
<sequence length="749" mass="81509">MWKSFKALGAASTQGHVDGQASLDAGELQFPESSSCVTKTKSGKPAPARKKNKELLQKHGFDVLGQSFGIPSRADFEKEALMNTPPKQTAHRRSFSASPSDQDFEVYLDEDLSPRAKLKPVHHKKANTPSSSEKRIRHKPGQTVMCPENIQLPMASTKQGHRQRSRAMSQSTTSSSAKESRKQMVMYKSDDDEDTDSEITQSSTSFYLPQPPPPPNIPRQNHMAYYPTHPTMAAYMPVVYPMAGNGYHITQNPVAAPFPGFYYAQPLPQYSQAAGSNEYPQGFVMNQVGPLPVPSHLLQPQLGSMASCIPPMANITAGLVPPPPPPPPPPIAKAGVTSHGDTQAEVDNGKAVSAGGDEPARDSNSNSGHQQDGPLLGRDPRQSTELESKMLVNNSEKQQEESTAVQDGEEPSGFPYKHVCAGCGKTRSNGYHMTHRLKKGETAEPDYCRRCVAAAAFTDSEAPSMDGLVSSVLGEEANPFGEYDSSPRDPGNAFGSIPATPTDAASSSHDAYPYIVNDSWGYEQSHFEKMAEELAEEDLMRAGKRSGLFDSSRDSSTASSNPFFGNLTPSLISIESCPSDEERTDGNDHYEMAAGGVSDGEEEDTATGKKSPKQLGKHIWDTSIGSWHTDDFIEFSSSEDHVRKTAKYSKYADNRHNNVKTTGYRMPDARNMYNHYDMESTLSSHSSDFQPPADGSSLLAHTGHSMDDIPFSDTRAPVADSAALVAFCDPDLATSHQRRIRFHAILPCL</sequence>
<feature type="region of interest" description="Disordered" evidence="1">
    <location>
        <begin position="115"/>
        <end position="142"/>
    </location>
</feature>
<gene>
    <name evidence="2" type="ORF">PG986_007192</name>
</gene>
<dbReference type="Proteomes" id="UP001391051">
    <property type="component" value="Unassembled WGS sequence"/>
</dbReference>
<feature type="region of interest" description="Disordered" evidence="1">
    <location>
        <begin position="317"/>
        <end position="413"/>
    </location>
</feature>
<feature type="compositionally biased region" description="Basic residues" evidence="1">
    <location>
        <begin position="116"/>
        <end position="126"/>
    </location>
</feature>
<feature type="compositionally biased region" description="Polar residues" evidence="1">
    <location>
        <begin position="31"/>
        <end position="40"/>
    </location>
</feature>
<evidence type="ECO:0000256" key="1">
    <source>
        <dbReference type="SAM" id="MobiDB-lite"/>
    </source>
</evidence>
<reference evidence="2 3" key="1">
    <citation type="submission" date="2023-01" db="EMBL/GenBank/DDBJ databases">
        <title>Analysis of 21 Apiospora genomes using comparative genomics revels a genus with tremendous synthesis potential of carbohydrate active enzymes and secondary metabolites.</title>
        <authorList>
            <person name="Sorensen T."/>
        </authorList>
    </citation>
    <scope>NUCLEOTIDE SEQUENCE [LARGE SCALE GENOMIC DNA]</scope>
    <source>
        <strain evidence="2 3">CBS 24483</strain>
    </source>
</reference>
<dbReference type="RefSeq" id="XP_066699526.1">
    <property type="nucleotide sequence ID" value="XM_066843414.1"/>
</dbReference>
<feature type="compositionally biased region" description="Polar residues" evidence="1">
    <location>
        <begin position="391"/>
        <end position="405"/>
    </location>
</feature>
<feature type="region of interest" description="Disordered" evidence="1">
    <location>
        <begin position="31"/>
        <end position="51"/>
    </location>
</feature>
<comment type="caution">
    <text evidence="2">The sequence shown here is derived from an EMBL/GenBank/DDBJ whole genome shotgun (WGS) entry which is preliminary data.</text>
</comment>
<feature type="region of interest" description="Disordered" evidence="1">
    <location>
        <begin position="81"/>
        <end position="102"/>
    </location>
</feature>
<feature type="compositionally biased region" description="Basic and acidic residues" evidence="1">
    <location>
        <begin position="580"/>
        <end position="591"/>
    </location>
</feature>
<proteinExistence type="predicted"/>
<evidence type="ECO:0000313" key="3">
    <source>
        <dbReference type="Proteomes" id="UP001391051"/>
    </source>
</evidence>
<dbReference type="EMBL" id="JAQQWE010000005">
    <property type="protein sequence ID" value="KAK7951464.1"/>
    <property type="molecule type" value="Genomic_DNA"/>
</dbReference>
<keyword evidence="3" id="KW-1185">Reference proteome</keyword>
<feature type="compositionally biased region" description="Pro residues" evidence="1">
    <location>
        <begin position="320"/>
        <end position="331"/>
    </location>
</feature>
<feature type="region of interest" description="Disordered" evidence="1">
    <location>
        <begin position="577"/>
        <end position="615"/>
    </location>
</feature>
<protein>
    <submittedName>
        <fullName evidence="2">Uncharacterized protein</fullName>
    </submittedName>
</protein>